<dbReference type="Gene3D" id="3.90.850.10">
    <property type="entry name" value="Fumarylacetoacetase-like, C-terminal domain"/>
    <property type="match status" value="1"/>
</dbReference>
<dbReference type="PROSITE" id="PS51257">
    <property type="entry name" value="PROKAR_LIPOPROTEIN"/>
    <property type="match status" value="1"/>
</dbReference>
<feature type="chain" id="PRO_5016099708" evidence="1">
    <location>
        <begin position="20"/>
        <end position="285"/>
    </location>
</feature>
<evidence type="ECO:0000313" key="3">
    <source>
        <dbReference type="Proteomes" id="UP000249688"/>
    </source>
</evidence>
<dbReference type="RefSeq" id="WP_245903629.1">
    <property type="nucleotide sequence ID" value="NZ_QKYU01000020.1"/>
</dbReference>
<evidence type="ECO:0000313" key="2">
    <source>
        <dbReference type="EMBL" id="PZW41855.1"/>
    </source>
</evidence>
<proteinExistence type="predicted"/>
<sequence length="285" mass="29467">MRRPLFAACLALLPFAAAAACPDPAAVNALARSMLSQTPARSYGPGMSLADGQCAQDRLATILGREWGGAIGWKVGLTNAAAQAQFGVPHPLAGPIYAATLDLRSGATLPARFASVPVVESDLLVRIRDAGIATAGRDPVAILAHLDQVIPFIELPDLVLAPGETMDAANLLAIGVGARRGVVGEAIVPEATESFAARLGTMRVRLATDDKILAEAPGSALLGHPLNVIPWLVEDLARRGLSLRAGDFVSLGGFSPAVRAEAGQRYTATYTGLLATPVTVAVTLR</sequence>
<dbReference type="GO" id="GO:0005737">
    <property type="term" value="C:cytoplasm"/>
    <property type="evidence" value="ECO:0007669"/>
    <property type="project" value="TreeGrafter"/>
</dbReference>
<keyword evidence="3" id="KW-1185">Reference proteome</keyword>
<dbReference type="EMBL" id="QKYU01000020">
    <property type="protein sequence ID" value="PZW41855.1"/>
    <property type="molecule type" value="Genomic_DNA"/>
</dbReference>
<evidence type="ECO:0000256" key="1">
    <source>
        <dbReference type="SAM" id="SignalP"/>
    </source>
</evidence>
<dbReference type="PANTHER" id="PTHR30143">
    <property type="entry name" value="ACID HYDRATASE"/>
    <property type="match status" value="1"/>
</dbReference>
<name>A0A2W7I9T9_9PROT</name>
<dbReference type="AlphaFoldDB" id="A0A2W7I9T9"/>
<feature type="signal peptide" evidence="1">
    <location>
        <begin position="1"/>
        <end position="19"/>
    </location>
</feature>
<dbReference type="GO" id="GO:0008684">
    <property type="term" value="F:2-oxopent-4-enoate hydratase activity"/>
    <property type="evidence" value="ECO:0007669"/>
    <property type="project" value="TreeGrafter"/>
</dbReference>
<accession>A0A2W7I9T9</accession>
<dbReference type="InterPro" id="IPR036663">
    <property type="entry name" value="Fumarylacetoacetase_C_sf"/>
</dbReference>
<gene>
    <name evidence="2" type="ORF">C8P66_12046</name>
</gene>
<keyword evidence="1" id="KW-0732">Signal</keyword>
<organism evidence="2 3">
    <name type="scientific">Humitalea rosea</name>
    <dbReference type="NCBI Taxonomy" id="990373"/>
    <lineage>
        <taxon>Bacteria</taxon>
        <taxon>Pseudomonadati</taxon>
        <taxon>Pseudomonadota</taxon>
        <taxon>Alphaproteobacteria</taxon>
        <taxon>Acetobacterales</taxon>
        <taxon>Roseomonadaceae</taxon>
        <taxon>Humitalea</taxon>
    </lineage>
</organism>
<dbReference type="InterPro" id="IPR050772">
    <property type="entry name" value="Hydratase-Decarb/MhpD_sf"/>
</dbReference>
<protein>
    <submittedName>
        <fullName evidence="2">2-keto-4-pentenoate hydratase</fullName>
    </submittedName>
</protein>
<comment type="caution">
    <text evidence="2">The sequence shown here is derived from an EMBL/GenBank/DDBJ whole genome shotgun (WGS) entry which is preliminary data.</text>
</comment>
<dbReference type="Proteomes" id="UP000249688">
    <property type="component" value="Unassembled WGS sequence"/>
</dbReference>
<dbReference type="SUPFAM" id="SSF56529">
    <property type="entry name" value="FAH"/>
    <property type="match status" value="1"/>
</dbReference>
<reference evidence="2 3" key="1">
    <citation type="submission" date="2018-06" db="EMBL/GenBank/DDBJ databases">
        <title>Genomic Encyclopedia of Archaeal and Bacterial Type Strains, Phase II (KMG-II): from individual species to whole genera.</title>
        <authorList>
            <person name="Goeker M."/>
        </authorList>
    </citation>
    <scope>NUCLEOTIDE SEQUENCE [LARGE SCALE GENOMIC DNA]</scope>
    <source>
        <strain evidence="2 3">DSM 24525</strain>
    </source>
</reference>
<dbReference type="PANTHER" id="PTHR30143:SF0">
    <property type="entry name" value="2-KETO-4-PENTENOATE HYDRATASE"/>
    <property type="match status" value="1"/>
</dbReference>